<evidence type="ECO:0000313" key="2">
    <source>
        <dbReference type="Proteomes" id="UP000246464"/>
    </source>
</evidence>
<dbReference type="AlphaFoldDB" id="A0A2U9CHX3"/>
<proteinExistence type="predicted"/>
<protein>
    <submittedName>
        <fullName evidence="1">Uncharacterized protein</fullName>
    </submittedName>
</protein>
<gene>
    <name evidence="1" type="ORF">SMAX5B_003620</name>
</gene>
<accession>A0A2U9CHX3</accession>
<reference evidence="1 2" key="1">
    <citation type="submission" date="2017-12" db="EMBL/GenBank/DDBJ databases">
        <title>Integrating genomic resources of turbot (Scophthalmus maximus) in depth evaluation of genetic and physical mapping variation across individuals.</title>
        <authorList>
            <person name="Martinez P."/>
        </authorList>
    </citation>
    <scope>NUCLEOTIDE SEQUENCE [LARGE SCALE GENOMIC DNA]</scope>
</reference>
<dbReference type="EMBL" id="CP026258">
    <property type="protein sequence ID" value="AWP15339.1"/>
    <property type="molecule type" value="Genomic_DNA"/>
</dbReference>
<sequence>MGLDAELECRASEADSSVFGAMREQPLGASAVQLEGGHGGDFMVAEEKQGCSIRGKLKGCQMTGSKRKQLKTRFHRRNYTQELGTEGGALCVSTAGCGV</sequence>
<dbReference type="Proteomes" id="UP000246464">
    <property type="component" value="Chromosome 16"/>
</dbReference>
<name>A0A2U9CHX3_SCOMX</name>
<evidence type="ECO:0000313" key="1">
    <source>
        <dbReference type="EMBL" id="AWP15339.1"/>
    </source>
</evidence>
<organism evidence="1 2">
    <name type="scientific">Scophthalmus maximus</name>
    <name type="common">Turbot</name>
    <name type="synonym">Psetta maxima</name>
    <dbReference type="NCBI Taxonomy" id="52904"/>
    <lineage>
        <taxon>Eukaryota</taxon>
        <taxon>Metazoa</taxon>
        <taxon>Chordata</taxon>
        <taxon>Craniata</taxon>
        <taxon>Vertebrata</taxon>
        <taxon>Euteleostomi</taxon>
        <taxon>Actinopterygii</taxon>
        <taxon>Neopterygii</taxon>
        <taxon>Teleostei</taxon>
        <taxon>Neoteleostei</taxon>
        <taxon>Acanthomorphata</taxon>
        <taxon>Carangaria</taxon>
        <taxon>Pleuronectiformes</taxon>
        <taxon>Pleuronectoidei</taxon>
        <taxon>Scophthalmidae</taxon>
        <taxon>Scophthalmus</taxon>
    </lineage>
</organism>
<keyword evidence="2" id="KW-1185">Reference proteome</keyword>